<dbReference type="InterPro" id="IPR003661">
    <property type="entry name" value="HisK_dim/P_dom"/>
</dbReference>
<keyword evidence="6" id="KW-0902">Two-component regulatory system</keyword>
<dbReference type="InterPro" id="IPR003594">
    <property type="entry name" value="HATPase_dom"/>
</dbReference>
<reference evidence="9 10" key="1">
    <citation type="journal article" date="2016" name="Nat. Commun.">
        <title>Thousands of microbial genomes shed light on interconnected biogeochemical processes in an aquifer system.</title>
        <authorList>
            <person name="Anantharaman K."/>
            <person name="Brown C.T."/>
            <person name="Hug L.A."/>
            <person name="Sharon I."/>
            <person name="Castelle C.J."/>
            <person name="Probst A.J."/>
            <person name="Thomas B.C."/>
            <person name="Singh A."/>
            <person name="Wilkins M.J."/>
            <person name="Karaoz U."/>
            <person name="Brodie E.L."/>
            <person name="Williams K.H."/>
            <person name="Hubbard S.S."/>
            <person name="Banfield J.F."/>
        </authorList>
    </citation>
    <scope>NUCLEOTIDE SEQUENCE [LARGE SCALE GENOMIC DNA]</scope>
</reference>
<feature type="domain" description="Histidine kinase" evidence="7">
    <location>
        <begin position="155"/>
        <end position="374"/>
    </location>
</feature>
<dbReference type="EMBL" id="MGIP01000019">
    <property type="protein sequence ID" value="OGM90591.1"/>
    <property type="molecule type" value="Genomic_DNA"/>
</dbReference>
<evidence type="ECO:0000313" key="10">
    <source>
        <dbReference type="Proteomes" id="UP000177029"/>
    </source>
</evidence>
<dbReference type="SMART" id="SM00091">
    <property type="entry name" value="PAS"/>
    <property type="match status" value="1"/>
</dbReference>
<dbReference type="CDD" id="cd00082">
    <property type="entry name" value="HisKA"/>
    <property type="match status" value="1"/>
</dbReference>
<evidence type="ECO:0000256" key="5">
    <source>
        <dbReference type="ARBA" id="ARBA00022777"/>
    </source>
</evidence>
<dbReference type="SUPFAM" id="SSF55874">
    <property type="entry name" value="ATPase domain of HSP90 chaperone/DNA topoisomerase II/histidine kinase"/>
    <property type="match status" value="1"/>
</dbReference>
<dbReference type="Gene3D" id="3.30.565.10">
    <property type="entry name" value="Histidine kinase-like ATPase, C-terminal domain"/>
    <property type="match status" value="1"/>
</dbReference>
<dbReference type="InterPro" id="IPR013767">
    <property type="entry name" value="PAS_fold"/>
</dbReference>
<keyword evidence="4" id="KW-0808">Transferase</keyword>
<evidence type="ECO:0000256" key="6">
    <source>
        <dbReference type="ARBA" id="ARBA00023012"/>
    </source>
</evidence>
<dbReference type="PANTHER" id="PTHR43711:SF31">
    <property type="entry name" value="HISTIDINE KINASE"/>
    <property type="match status" value="1"/>
</dbReference>
<dbReference type="InterPro" id="IPR050736">
    <property type="entry name" value="Sensor_HK_Regulatory"/>
</dbReference>
<comment type="caution">
    <text evidence="9">The sequence shown here is derived from an EMBL/GenBank/DDBJ whole genome shotgun (WGS) entry which is preliminary data.</text>
</comment>
<proteinExistence type="predicted"/>
<dbReference type="STRING" id="1802555.A2755_03490"/>
<dbReference type="InterPro" id="IPR000014">
    <property type="entry name" value="PAS"/>
</dbReference>
<keyword evidence="3" id="KW-0597">Phosphoprotein</keyword>
<accession>A0A1F8DPP3</accession>
<dbReference type="Gene3D" id="1.10.287.130">
    <property type="match status" value="1"/>
</dbReference>
<evidence type="ECO:0000256" key="4">
    <source>
        <dbReference type="ARBA" id="ARBA00022679"/>
    </source>
</evidence>
<organism evidence="9 10">
    <name type="scientific">Candidatus Wolfebacteria bacterium RIFCSPHIGHO2_01_FULL_48_22</name>
    <dbReference type="NCBI Taxonomy" id="1802555"/>
    <lineage>
        <taxon>Bacteria</taxon>
        <taxon>Candidatus Wolfeibacteriota</taxon>
    </lineage>
</organism>
<dbReference type="SMART" id="SM00388">
    <property type="entry name" value="HisKA"/>
    <property type="match status" value="1"/>
</dbReference>
<dbReference type="Proteomes" id="UP000177029">
    <property type="component" value="Unassembled WGS sequence"/>
</dbReference>
<dbReference type="Pfam" id="PF00989">
    <property type="entry name" value="PAS"/>
    <property type="match status" value="1"/>
</dbReference>
<dbReference type="CDD" id="cd00075">
    <property type="entry name" value="HATPase"/>
    <property type="match status" value="1"/>
</dbReference>
<dbReference type="GO" id="GO:0000155">
    <property type="term" value="F:phosphorelay sensor kinase activity"/>
    <property type="evidence" value="ECO:0007669"/>
    <property type="project" value="InterPro"/>
</dbReference>
<dbReference type="Gene3D" id="3.30.450.20">
    <property type="entry name" value="PAS domain"/>
    <property type="match status" value="1"/>
</dbReference>
<sequence>MFSLFKKKETKTPYERQADIIIRNLPVGVVVYDADFEVQIFNPAAEDIFGITVQEAMAQKLDASLTMDPKLQLFVRVVFSTLAPVVIKRSDPGKYPQIADIIFDDPHVELNVVTDTVYEELPDGTRGKPNGFIKLIVNKTREANLIQSKAEFITVAAHQLRTPLTAVNWALEALEGSITDPGQKELLDTGFGAVKNSLKIVNDLLDVSKIEEGRFGYEFHKVSMVDFLERALMQVADIAKQYGVKFYFDHSQQSQVEVSIDEQKMGIVFFNLFDNAIQYNVENGQVTVRVKRDMTKNSVVVSVEDTGIGIPQEEINKVFSKFFRAENAKKTIANGNGLGLYIARNIVRAHGGDMWVESEVNRGTTFYVSIPVERQAASEELLGGNS</sequence>
<dbReference type="PROSITE" id="PS50109">
    <property type="entry name" value="HIS_KIN"/>
    <property type="match status" value="1"/>
</dbReference>
<dbReference type="Pfam" id="PF02518">
    <property type="entry name" value="HATPase_c"/>
    <property type="match status" value="1"/>
</dbReference>
<dbReference type="SUPFAM" id="SSF55785">
    <property type="entry name" value="PYP-like sensor domain (PAS domain)"/>
    <property type="match status" value="1"/>
</dbReference>
<dbReference type="CDD" id="cd00130">
    <property type="entry name" value="PAS"/>
    <property type="match status" value="1"/>
</dbReference>
<comment type="catalytic activity">
    <reaction evidence="1">
        <text>ATP + protein L-histidine = ADP + protein N-phospho-L-histidine.</text>
        <dbReference type="EC" id="2.7.13.3"/>
    </reaction>
</comment>
<keyword evidence="5" id="KW-0418">Kinase</keyword>
<dbReference type="InterPro" id="IPR036097">
    <property type="entry name" value="HisK_dim/P_sf"/>
</dbReference>
<dbReference type="InterPro" id="IPR036890">
    <property type="entry name" value="HATPase_C_sf"/>
</dbReference>
<dbReference type="AlphaFoldDB" id="A0A1F8DPP3"/>
<dbReference type="EC" id="2.7.13.3" evidence="2"/>
<dbReference type="InterPro" id="IPR005467">
    <property type="entry name" value="His_kinase_dom"/>
</dbReference>
<dbReference type="PRINTS" id="PR00344">
    <property type="entry name" value="BCTRLSENSOR"/>
</dbReference>
<feature type="domain" description="PAS" evidence="8">
    <location>
        <begin position="14"/>
        <end position="61"/>
    </location>
</feature>
<dbReference type="InterPro" id="IPR004358">
    <property type="entry name" value="Sig_transdc_His_kin-like_C"/>
</dbReference>
<dbReference type="GO" id="GO:0006355">
    <property type="term" value="P:regulation of DNA-templated transcription"/>
    <property type="evidence" value="ECO:0007669"/>
    <property type="project" value="InterPro"/>
</dbReference>
<evidence type="ECO:0000256" key="2">
    <source>
        <dbReference type="ARBA" id="ARBA00012438"/>
    </source>
</evidence>
<evidence type="ECO:0000256" key="3">
    <source>
        <dbReference type="ARBA" id="ARBA00022553"/>
    </source>
</evidence>
<protein>
    <recommendedName>
        <fullName evidence="2">histidine kinase</fullName>
        <ecNumber evidence="2">2.7.13.3</ecNumber>
    </recommendedName>
</protein>
<evidence type="ECO:0000259" key="8">
    <source>
        <dbReference type="PROSITE" id="PS50112"/>
    </source>
</evidence>
<dbReference type="InterPro" id="IPR035965">
    <property type="entry name" value="PAS-like_dom_sf"/>
</dbReference>
<gene>
    <name evidence="9" type="ORF">A2755_03490</name>
</gene>
<dbReference type="FunFam" id="3.30.565.10:FF:000006">
    <property type="entry name" value="Sensor histidine kinase WalK"/>
    <property type="match status" value="1"/>
</dbReference>
<dbReference type="PANTHER" id="PTHR43711">
    <property type="entry name" value="TWO-COMPONENT HISTIDINE KINASE"/>
    <property type="match status" value="1"/>
</dbReference>
<dbReference type="SUPFAM" id="SSF47384">
    <property type="entry name" value="Homodimeric domain of signal transducing histidine kinase"/>
    <property type="match status" value="1"/>
</dbReference>
<evidence type="ECO:0000259" key="7">
    <source>
        <dbReference type="PROSITE" id="PS50109"/>
    </source>
</evidence>
<name>A0A1F8DPP3_9BACT</name>
<dbReference type="Pfam" id="PF00512">
    <property type="entry name" value="HisKA"/>
    <property type="match status" value="1"/>
</dbReference>
<dbReference type="PROSITE" id="PS50112">
    <property type="entry name" value="PAS"/>
    <property type="match status" value="1"/>
</dbReference>
<dbReference type="SMART" id="SM00387">
    <property type="entry name" value="HATPase_c"/>
    <property type="match status" value="1"/>
</dbReference>
<evidence type="ECO:0000313" key="9">
    <source>
        <dbReference type="EMBL" id="OGM90591.1"/>
    </source>
</evidence>
<evidence type="ECO:0000256" key="1">
    <source>
        <dbReference type="ARBA" id="ARBA00000085"/>
    </source>
</evidence>